<dbReference type="GeneID" id="111122955"/>
<dbReference type="KEGG" id="cvn:111126110"/>
<evidence type="ECO:0000256" key="1">
    <source>
        <dbReference type="SAM" id="Phobius"/>
    </source>
</evidence>
<evidence type="ECO:0000313" key="4">
    <source>
        <dbReference type="RefSeq" id="XP_022326225.1"/>
    </source>
</evidence>
<dbReference type="Proteomes" id="UP000694844">
    <property type="component" value="Chromosome 3"/>
</dbReference>
<evidence type="ECO:0000313" key="2">
    <source>
        <dbReference type="Proteomes" id="UP000694844"/>
    </source>
</evidence>
<reference evidence="3 4" key="1">
    <citation type="submission" date="2025-04" db="UniProtKB">
        <authorList>
            <consortium name="RefSeq"/>
        </authorList>
    </citation>
    <scope>IDENTIFICATION</scope>
    <source>
        <tissue evidence="3 4">Whole sample</tissue>
    </source>
</reference>
<feature type="transmembrane region" description="Helical" evidence="1">
    <location>
        <begin position="12"/>
        <end position="36"/>
    </location>
</feature>
<accession>A0A8B8CXV8</accession>
<keyword evidence="1" id="KW-0472">Membrane</keyword>
<name>A0A8B8CXV8_CRAVI</name>
<proteinExistence type="predicted"/>
<dbReference type="OrthoDB" id="6267493at2759"/>
<evidence type="ECO:0000313" key="3">
    <source>
        <dbReference type="RefSeq" id="XP_022320707.1"/>
    </source>
</evidence>
<sequence>MALLHRFLCWNLRTACFVGYIFMVFTATFALTLRLVDLIATATDFEISMGFKTLWRAHFWQSFLASDIVLVFGHVVVILYSGFMVLQVMERHFVMYMRAHKIYIIYLIIYILVEFAFSVFEYTFYAMNTFRLAFVVFTWLFWVFRTLMNVTFIVVLIARRQEMNEQMEMELRFAGESKRGHY</sequence>
<keyword evidence="1" id="KW-1133">Transmembrane helix</keyword>
<dbReference type="KEGG" id="cvn:111122955"/>
<gene>
    <name evidence="3" type="primary">LOC111122955</name>
    <name evidence="4" type="synonym">LOC111126110</name>
</gene>
<feature type="transmembrane region" description="Helical" evidence="1">
    <location>
        <begin position="102"/>
        <end position="120"/>
    </location>
</feature>
<dbReference type="RefSeq" id="XP_022320707.1">
    <property type="nucleotide sequence ID" value="XM_022464999.1"/>
</dbReference>
<dbReference type="RefSeq" id="XP_022326225.1">
    <property type="nucleotide sequence ID" value="XM_022470517.1"/>
</dbReference>
<keyword evidence="2" id="KW-1185">Reference proteome</keyword>
<keyword evidence="1" id="KW-0812">Transmembrane</keyword>
<organism evidence="2 3">
    <name type="scientific">Crassostrea virginica</name>
    <name type="common">Eastern oyster</name>
    <dbReference type="NCBI Taxonomy" id="6565"/>
    <lineage>
        <taxon>Eukaryota</taxon>
        <taxon>Metazoa</taxon>
        <taxon>Spiralia</taxon>
        <taxon>Lophotrochozoa</taxon>
        <taxon>Mollusca</taxon>
        <taxon>Bivalvia</taxon>
        <taxon>Autobranchia</taxon>
        <taxon>Pteriomorphia</taxon>
        <taxon>Ostreida</taxon>
        <taxon>Ostreoidea</taxon>
        <taxon>Ostreidae</taxon>
        <taxon>Crassostrea</taxon>
    </lineage>
</organism>
<feature type="transmembrane region" description="Helical" evidence="1">
    <location>
        <begin position="132"/>
        <end position="158"/>
    </location>
</feature>
<dbReference type="AlphaFoldDB" id="A0A8B8CXV8"/>
<protein>
    <submittedName>
        <fullName evidence="3">Uncharacterized protein LOC111122955</fullName>
    </submittedName>
    <submittedName>
        <fullName evidence="4">Uncharacterized protein LOC111126110</fullName>
    </submittedName>
</protein>
<feature type="transmembrane region" description="Helical" evidence="1">
    <location>
        <begin position="59"/>
        <end position="81"/>
    </location>
</feature>